<accession>A0A0H5RAR7</accession>
<feature type="coiled-coil region" evidence="1">
    <location>
        <begin position="249"/>
        <end position="307"/>
    </location>
</feature>
<feature type="compositionally biased region" description="Polar residues" evidence="2">
    <location>
        <begin position="10"/>
        <end position="31"/>
    </location>
</feature>
<feature type="region of interest" description="Disordered" evidence="2">
    <location>
        <begin position="1"/>
        <end position="32"/>
    </location>
</feature>
<reference evidence="3" key="1">
    <citation type="submission" date="2015-04" db="EMBL/GenBank/DDBJ databases">
        <title>The genome sequence of the plant pathogenic Rhizarian Plasmodiophora brassicae reveals insights in its biotrophic life cycle and the origin of chitin synthesis.</title>
        <authorList>
            <person name="Schwelm A."/>
            <person name="Fogelqvist J."/>
            <person name="Knaust A."/>
            <person name="Julke S."/>
            <person name="Lilja T."/>
            <person name="Dhandapani V."/>
            <person name="Bonilla-Rosso G."/>
            <person name="Karlsson M."/>
            <person name="Shevchenko A."/>
            <person name="Choi S.R."/>
            <person name="Kim H.G."/>
            <person name="Park J.Y."/>
            <person name="Lim Y.P."/>
            <person name="Ludwig-Muller J."/>
            <person name="Dixelius C."/>
        </authorList>
    </citation>
    <scope>NUCLEOTIDE SEQUENCE</scope>
    <source>
        <tissue evidence="3">Potato root galls</tissue>
    </source>
</reference>
<evidence type="ECO:0000256" key="2">
    <source>
        <dbReference type="SAM" id="MobiDB-lite"/>
    </source>
</evidence>
<protein>
    <submittedName>
        <fullName evidence="3">Uncharacterized protein</fullName>
    </submittedName>
</protein>
<organism evidence="3">
    <name type="scientific">Spongospora subterranea</name>
    <dbReference type="NCBI Taxonomy" id="70186"/>
    <lineage>
        <taxon>Eukaryota</taxon>
        <taxon>Sar</taxon>
        <taxon>Rhizaria</taxon>
        <taxon>Endomyxa</taxon>
        <taxon>Phytomyxea</taxon>
        <taxon>Plasmodiophorida</taxon>
        <taxon>Plasmodiophoridae</taxon>
        <taxon>Spongospora</taxon>
    </lineage>
</organism>
<evidence type="ECO:0000256" key="1">
    <source>
        <dbReference type="SAM" id="Coils"/>
    </source>
</evidence>
<sequence length="479" mass="54146">MKVRRFKENLGNSWNLPPKNTGSITESQLTPQKAKAELLNKDREIEKLRRLLENKSSQNKKSIGDSYKNDAKRLSDILDRQKLSSKKIEESVVKLRQGSWASQTDRFYVQEILDVLQSALVILNAPLIPAEALVHRRHSMSAQVPVQEDFTQEFSSMEQIISLEKQLCHSRASLEAASKRELEIEGLVSQLGEACRLSEKRANEFQAKYESLQSSIDRTQGLNWARQLREAEESRTNAINSLTIAECHISELKIQLATAEKLNKRAGEMNIDLQVANQKVQHLLHDIAEERNRRELQDNQVERMTRENARITTLLSQREEKIRELVCASHIQKDAEREQLLNNINVANTAVSTLKLELLLKTDALDSDSDQDDADDVQDHDPLTASMTDLSCFQAIPANTFDSRLNLPKRNIPIGLDHGSDNLSSKQEGVECTPVYQPSPSINGAPQLKVASGFLGNMYIGAPKAEVYRFCTPIYKMFS</sequence>
<proteinExistence type="predicted"/>
<dbReference type="EMBL" id="HACM01010818">
    <property type="protein sequence ID" value="CRZ11260.1"/>
    <property type="molecule type" value="Transcribed_RNA"/>
</dbReference>
<evidence type="ECO:0000313" key="3">
    <source>
        <dbReference type="EMBL" id="CRZ11260.1"/>
    </source>
</evidence>
<name>A0A0H5RAR7_9EUKA</name>
<dbReference type="AlphaFoldDB" id="A0A0H5RAR7"/>
<keyword evidence="1" id="KW-0175">Coiled coil</keyword>